<dbReference type="EMBL" id="LN847237">
    <property type="protein sequence ID" value="CRI47527.1"/>
    <property type="molecule type" value="Genomic_DNA"/>
</dbReference>
<dbReference type="PATRIC" id="fig|83558.13.peg.927"/>
<evidence type="ECO:0000313" key="9">
    <source>
        <dbReference type="EMBL" id="CRI52061.1"/>
    </source>
</evidence>
<organism evidence="8">
    <name type="scientific">Chlamydia pneumoniae</name>
    <name type="common">Chlamydophila pneumoniae</name>
    <dbReference type="NCBI Taxonomy" id="83558"/>
    <lineage>
        <taxon>Bacteria</taxon>
        <taxon>Pseudomonadati</taxon>
        <taxon>Chlamydiota</taxon>
        <taxon>Chlamydiia</taxon>
        <taxon>Chlamydiales</taxon>
        <taxon>Chlamydiaceae</taxon>
        <taxon>Chlamydia/Chlamydophila group</taxon>
        <taxon>Chlamydia</taxon>
    </lineage>
</organism>
<dbReference type="EMBL" id="LN847246">
    <property type="protein sequence ID" value="CRI52061.1"/>
    <property type="molecule type" value="Genomic_DNA"/>
</dbReference>
<evidence type="ECO:0000313" key="11">
    <source>
        <dbReference type="EMBL" id="CRI73555.1"/>
    </source>
</evidence>
<protein>
    <submittedName>
        <fullName evidence="8">Uncharacterized protein</fullName>
    </submittedName>
</protein>
<proteinExistence type="predicted"/>
<dbReference type="EMBL" id="LN847244">
    <property type="protein sequence ID" value="CRI49804.1"/>
    <property type="molecule type" value="Genomic_DNA"/>
</dbReference>
<sequence length="42" mass="4950">MHYFFREILALTAPSGAENGFLQKKKKIKSKRNALRKKCHFL</sequence>
<evidence type="ECO:0000313" key="8">
    <source>
        <dbReference type="EMBL" id="CRI50932.1"/>
    </source>
</evidence>
<reference evidence="8" key="1">
    <citation type="submission" date="2015-05" db="EMBL/GenBank/DDBJ databases">
        <authorList>
            <person name="Rattei Thomas"/>
        </authorList>
    </citation>
    <scope>NUCLEOTIDE SEQUENCE</scope>
    <source>
        <strain evidence="1">CV15</strain>
        <strain evidence="2">CWL029c</strain>
        <strain evidence="3">GiD</strain>
        <strain evidence="4">H12</strain>
        <strain evidence="5">MUL2216</strain>
        <strain evidence="6">Panola</strain>
        <strain evidence="8">PB1</strain>
        <strain evidence="7">U1271</strain>
        <strain evidence="9">UZG1</strain>
        <strain evidence="10">Wien2</strain>
        <strain evidence="11">YK41</strain>
    </source>
</reference>
<name>A0A0F7XJJ6_CHLPN</name>
<evidence type="ECO:0000313" key="2">
    <source>
        <dbReference type="EMBL" id="CRI40784.1"/>
    </source>
</evidence>
<evidence type="ECO:0000313" key="7">
    <source>
        <dbReference type="EMBL" id="CRI49804.1"/>
    </source>
</evidence>
<evidence type="ECO:0000313" key="10">
    <source>
        <dbReference type="EMBL" id="CRI53918.1"/>
    </source>
</evidence>
<dbReference type="EMBL" id="LN847203">
    <property type="protein sequence ID" value="CRI44124.1"/>
    <property type="molecule type" value="Genomic_DNA"/>
</dbReference>
<dbReference type="EMBL" id="LN847255">
    <property type="protein sequence ID" value="CRI53918.1"/>
    <property type="molecule type" value="Genomic_DNA"/>
</dbReference>
<evidence type="ECO:0000313" key="5">
    <source>
        <dbReference type="EMBL" id="CRI46380.1"/>
    </source>
</evidence>
<dbReference type="EMBL" id="LN847006">
    <property type="protein sequence ID" value="CRI40784.1"/>
    <property type="molecule type" value="Genomic_DNA"/>
</dbReference>
<dbReference type="EMBL" id="LN847240">
    <property type="protein sequence ID" value="CRI50932.1"/>
    <property type="molecule type" value="Genomic_DNA"/>
</dbReference>
<accession>A0A0F7XJJ6</accession>
<dbReference type="EMBL" id="LN847008">
    <property type="protein sequence ID" value="CRI41912.1"/>
    <property type="molecule type" value="Genomic_DNA"/>
</dbReference>
<dbReference type="AlphaFoldDB" id="A0A0F7XJJ6"/>
<evidence type="ECO:0000313" key="3">
    <source>
        <dbReference type="EMBL" id="CRI41912.1"/>
    </source>
</evidence>
<evidence type="ECO:0000313" key="4">
    <source>
        <dbReference type="EMBL" id="CRI44124.1"/>
    </source>
</evidence>
<dbReference type="EMBL" id="LN847227">
    <property type="protein sequence ID" value="CRI46380.1"/>
    <property type="molecule type" value="Genomic_DNA"/>
</dbReference>
<evidence type="ECO:0000313" key="6">
    <source>
        <dbReference type="EMBL" id="CRI47527.1"/>
    </source>
</evidence>
<gene>
    <name evidence="1" type="ORF">BN1224_CV15_C_03540</name>
    <name evidence="3" type="ORF">BN1224_GiD_A_09130</name>
    <name evidence="4" type="ORF">BN1224_H12_EY_00080</name>
    <name evidence="5" type="ORF">BN1224_MUL2216_F_04350</name>
    <name evidence="6" type="ORF">BN1224_Panola_L_00310</name>
    <name evidence="8" type="ORF">BN1224_PB1_B_09010</name>
    <name evidence="7" type="ORF">BN1224_U1271_C_07440</name>
    <name evidence="9" type="ORF">BN1224_UZG1_B_02100</name>
    <name evidence="10" type="ORF">BN1224_Wien2_H_01290</name>
    <name evidence="11" type="ORF">BN1224_YK41_BY_00080</name>
    <name evidence="2" type="ORF">CWL029c_F_00310</name>
</gene>
<dbReference type="EMBL" id="LN849050">
    <property type="protein sequence ID" value="CRI73555.1"/>
    <property type="molecule type" value="Genomic_DNA"/>
</dbReference>
<dbReference type="EMBL" id="LN846999">
    <property type="protein sequence ID" value="CRI38521.1"/>
    <property type="molecule type" value="Genomic_DNA"/>
</dbReference>
<evidence type="ECO:0000313" key="1">
    <source>
        <dbReference type="EMBL" id="CRI38521.1"/>
    </source>
</evidence>